<name>A0AAJ7J948_9HYME</name>
<dbReference type="Proteomes" id="UP000694925">
    <property type="component" value="Unplaced"/>
</dbReference>
<keyword evidence="3" id="KW-0496">Mitochondrion</keyword>
<dbReference type="HAMAP" id="MF_01477">
    <property type="entry name" value="Iojap_RsfS"/>
    <property type="match status" value="1"/>
</dbReference>
<evidence type="ECO:0000256" key="2">
    <source>
        <dbReference type="ARBA" id="ARBA00010574"/>
    </source>
</evidence>
<dbReference type="PANTHER" id="PTHR21043">
    <property type="entry name" value="IOJAP SUPERFAMILY ORTHOLOG"/>
    <property type="match status" value="1"/>
</dbReference>
<dbReference type="RefSeq" id="XP_017887466.1">
    <property type="nucleotide sequence ID" value="XM_018031977.2"/>
</dbReference>
<evidence type="ECO:0000256" key="3">
    <source>
        <dbReference type="ARBA" id="ARBA00023128"/>
    </source>
</evidence>
<comment type="function">
    <text evidence="4">Required for normal mitochondrial ribosome function and mitochondrial translation. May play a role in ribosome biogenesis by preventing premature association of the 28S and 39S ribosomal subunits. Interacts with mitochondrial ribosomal protein uL14m (MRPL14), probably blocking formation of intersubunit bridge B8, preventing association of the 28S and 39S ribosomal subunits. Addition to isolated mitochondrial ribosomal subunits partially inhibits translation, probably by interfering with the association of the 28S and 39S ribosomal subunits and the formation of functional ribosomes. May also participate in the assembly and/or regulation of the stability of the large subunit of the mitochondrial ribosome. May function as a ribosomal silencing factor.</text>
</comment>
<sequence>MRSRVLSSLLQTRKLFYEYAKPYTNNVVTYSRLKQARTFSSQNKKYFDDDRNENSESDNLNSLSNTHKIFDDKDAEIILDISEKQETIDIEDLIAEEKKPDPYEGINLTRGVTGVFDIEELVELLRRDKARNIFVASVPSELSYVDFIVVATGKSNKHMIALATFIRKVFKLKRHKTDKLPNIEGKNSKDWIALDLGNIVLHIFEKSTRELYDLETLWSVGADYDDLSRVTTESDIMEQYTAFLSDLEPIENDNRNKEGTNK</sequence>
<evidence type="ECO:0000256" key="5">
    <source>
        <dbReference type="ARBA" id="ARBA00073331"/>
    </source>
</evidence>
<keyword evidence="6" id="KW-1185">Reference proteome</keyword>
<proteinExistence type="inferred from homology"/>
<dbReference type="Gene3D" id="3.30.460.10">
    <property type="entry name" value="Beta Polymerase, domain 2"/>
    <property type="match status" value="1"/>
</dbReference>
<reference evidence="7" key="1">
    <citation type="submission" date="2025-08" db="UniProtKB">
        <authorList>
            <consortium name="RefSeq"/>
        </authorList>
    </citation>
    <scope>IDENTIFICATION</scope>
    <source>
        <tissue evidence="7">Whole body</tissue>
    </source>
</reference>
<dbReference type="GeneID" id="108629357"/>
<dbReference type="InterPro" id="IPR043519">
    <property type="entry name" value="NT_sf"/>
</dbReference>
<comment type="similarity">
    <text evidence="2">Belongs to the Iojap/RsfS family.</text>
</comment>
<comment type="subcellular location">
    <subcellularLocation>
        <location evidence="1">Mitochondrion</location>
    </subcellularLocation>
</comment>
<dbReference type="FunFam" id="3.30.460.10:FF:000018">
    <property type="entry name" value="Mitochondrial assembly of ribosomal large subunit 1"/>
    <property type="match status" value="1"/>
</dbReference>
<dbReference type="SUPFAM" id="SSF81301">
    <property type="entry name" value="Nucleotidyltransferase"/>
    <property type="match status" value="1"/>
</dbReference>
<dbReference type="CTD" id="136040730"/>
<evidence type="ECO:0000313" key="6">
    <source>
        <dbReference type="Proteomes" id="UP000694925"/>
    </source>
</evidence>
<dbReference type="GO" id="GO:0043023">
    <property type="term" value="F:ribosomal large subunit binding"/>
    <property type="evidence" value="ECO:0007669"/>
    <property type="project" value="TreeGrafter"/>
</dbReference>
<protein>
    <recommendedName>
        <fullName evidence="5">Mitochondrial assembly of ribosomal large subunit protein 1</fullName>
    </recommendedName>
</protein>
<dbReference type="AlphaFoldDB" id="A0AAJ7J948"/>
<evidence type="ECO:0000256" key="1">
    <source>
        <dbReference type="ARBA" id="ARBA00004173"/>
    </source>
</evidence>
<dbReference type="KEGG" id="ccal:108629357"/>
<dbReference type="InterPro" id="IPR004394">
    <property type="entry name" value="Iojap/RsfS/C7orf30"/>
</dbReference>
<gene>
    <name evidence="7" type="primary">LOC108629357</name>
</gene>
<dbReference type="PANTHER" id="PTHR21043:SF0">
    <property type="entry name" value="MITOCHONDRIAL ASSEMBLY OF RIBOSOMAL LARGE SUBUNIT PROTEIN 1"/>
    <property type="match status" value="1"/>
</dbReference>
<dbReference type="GO" id="GO:0090071">
    <property type="term" value="P:negative regulation of ribosome biogenesis"/>
    <property type="evidence" value="ECO:0007669"/>
    <property type="project" value="TreeGrafter"/>
</dbReference>
<evidence type="ECO:0000313" key="7">
    <source>
        <dbReference type="RefSeq" id="XP_017887466.1"/>
    </source>
</evidence>
<organism evidence="6 7">
    <name type="scientific">Ceratina calcarata</name>
    <dbReference type="NCBI Taxonomy" id="156304"/>
    <lineage>
        <taxon>Eukaryota</taxon>
        <taxon>Metazoa</taxon>
        <taxon>Ecdysozoa</taxon>
        <taxon>Arthropoda</taxon>
        <taxon>Hexapoda</taxon>
        <taxon>Insecta</taxon>
        <taxon>Pterygota</taxon>
        <taxon>Neoptera</taxon>
        <taxon>Endopterygota</taxon>
        <taxon>Hymenoptera</taxon>
        <taxon>Apocrita</taxon>
        <taxon>Aculeata</taxon>
        <taxon>Apoidea</taxon>
        <taxon>Anthophila</taxon>
        <taxon>Apidae</taxon>
        <taxon>Ceratina</taxon>
        <taxon>Zadontomerus</taxon>
    </lineage>
</organism>
<dbReference type="Pfam" id="PF02410">
    <property type="entry name" value="RsfS"/>
    <property type="match status" value="1"/>
</dbReference>
<dbReference type="GO" id="GO:0005739">
    <property type="term" value="C:mitochondrion"/>
    <property type="evidence" value="ECO:0007669"/>
    <property type="project" value="UniProtKB-SubCell"/>
</dbReference>
<dbReference type="GO" id="GO:0017148">
    <property type="term" value="P:negative regulation of translation"/>
    <property type="evidence" value="ECO:0007669"/>
    <property type="project" value="TreeGrafter"/>
</dbReference>
<dbReference type="NCBIfam" id="TIGR00090">
    <property type="entry name" value="rsfS_iojap_ybeB"/>
    <property type="match status" value="1"/>
</dbReference>
<evidence type="ECO:0000256" key="4">
    <source>
        <dbReference type="ARBA" id="ARBA00053669"/>
    </source>
</evidence>
<accession>A0AAJ7J948</accession>